<dbReference type="PROSITE" id="PS50157">
    <property type="entry name" value="ZINC_FINGER_C2H2_2"/>
    <property type="match status" value="1"/>
</dbReference>
<feature type="domain" description="C2H2-type" evidence="8">
    <location>
        <begin position="9"/>
        <end position="31"/>
    </location>
</feature>
<evidence type="ECO:0000256" key="4">
    <source>
        <dbReference type="ARBA" id="ARBA00022771"/>
    </source>
</evidence>
<dbReference type="EMBL" id="QZAL01000151">
    <property type="protein sequence ID" value="THW35756.1"/>
    <property type="molecule type" value="Genomic_DNA"/>
</dbReference>
<dbReference type="SMART" id="SM00355">
    <property type="entry name" value="ZnF_C2H2"/>
    <property type="match status" value="2"/>
</dbReference>
<evidence type="ECO:0000313" key="10">
    <source>
        <dbReference type="Proteomes" id="UP000310687"/>
    </source>
</evidence>
<evidence type="ECO:0000313" key="9">
    <source>
        <dbReference type="EMBL" id="THW35756.1"/>
    </source>
</evidence>
<dbReference type="PROSITE" id="PS00028">
    <property type="entry name" value="ZINC_FINGER_C2H2_1"/>
    <property type="match status" value="2"/>
</dbReference>
<dbReference type="Pfam" id="PF04082">
    <property type="entry name" value="Fungal_trans"/>
    <property type="match status" value="1"/>
</dbReference>
<dbReference type="PANTHER" id="PTHR40626:SF11">
    <property type="entry name" value="ZINC FINGER PROTEIN YPR022C"/>
    <property type="match status" value="1"/>
</dbReference>
<gene>
    <name evidence="9" type="ORF">D6D22_08003</name>
</gene>
<dbReference type="Gene3D" id="3.30.160.60">
    <property type="entry name" value="Classic Zinc Finger"/>
    <property type="match status" value="1"/>
</dbReference>
<dbReference type="GO" id="GO:0005634">
    <property type="term" value="C:nucleus"/>
    <property type="evidence" value="ECO:0007669"/>
    <property type="project" value="UniProtKB-SubCell"/>
</dbReference>
<dbReference type="InterPro" id="IPR051059">
    <property type="entry name" value="VerF-like"/>
</dbReference>
<dbReference type="GO" id="GO:0006351">
    <property type="term" value="P:DNA-templated transcription"/>
    <property type="evidence" value="ECO:0007669"/>
    <property type="project" value="InterPro"/>
</dbReference>
<sequence length="623" mass="70859">MEKRALQPFQCVTCKSRFTRHENLKRHLLLHRTSAGNTKHPCFYCDRLFSRRDLRKRHIKKQHPQCEVDPECNVEADDSLGITEISTEASGSHVLMERHEVAGTFDHPGISPDDMENGPTGVAQPYPRTPSLSGDDLANLEIRSDSGPVPSMLQSNNVYLSPADEARRQMQHEPTEAMRTHALFPRELIQKGCDLYFRHVSPSLPFIHHPTFDFTHLPEALLMGMLSVGLQFDTEDEMYPGIAAQAFERGIELLSQSETSEEPLFARNIHTIQAYLLLELYAAMYSAGQDTTIGLQMHHKSVELVRRYGLTEPLTVHSSATEDLDALWKQFIRCESHKRTLYAVNQLDVYWYDTLSQPRLLSHLEIKHDLPCSEQIWKCTSSTQWAHQALTQQNSRSPTKYVTTIQDCLSSNTSFDVSTLEPYGALIIILFLLSSARELSGWTTMTGRLCFERFDALNASLLAFEPLVEKFSDEDPMAVLMKSTWHMVMIELLHWSHTHTNGVVEASLDAAFAAATHLSMSQEISPSVEAIASLESHINYFLRLLSQEHAVYDEAPWVTVFAFKAALIGWQLVSAECWKPAEIIGTGDKWDMYQWMNVVFERRKNWCIGRLVTNSLKELDDAT</sequence>
<dbReference type="InterPro" id="IPR036236">
    <property type="entry name" value="Znf_C2H2_sf"/>
</dbReference>
<comment type="caution">
    <text evidence="9">The sequence shown here is derived from an EMBL/GenBank/DDBJ whole genome shotgun (WGS) entry which is preliminary data.</text>
</comment>
<reference evidence="9 10" key="1">
    <citation type="submission" date="2018-10" db="EMBL/GenBank/DDBJ databases">
        <title>Fifty Aureobasidium pullulans genomes reveal a recombining polyextremotolerant generalist.</title>
        <authorList>
            <person name="Gostincar C."/>
            <person name="Turk M."/>
            <person name="Zajc J."/>
            <person name="Gunde-Cimerman N."/>
        </authorList>
    </citation>
    <scope>NUCLEOTIDE SEQUENCE [LARGE SCALE GENOMIC DNA]</scope>
    <source>
        <strain evidence="9 10">EXF-11013</strain>
    </source>
</reference>
<dbReference type="SUPFAM" id="SSF57667">
    <property type="entry name" value="beta-beta-alpha zinc fingers"/>
    <property type="match status" value="1"/>
</dbReference>
<evidence type="ECO:0000256" key="2">
    <source>
        <dbReference type="ARBA" id="ARBA00022723"/>
    </source>
</evidence>
<dbReference type="GO" id="GO:0000978">
    <property type="term" value="F:RNA polymerase II cis-regulatory region sequence-specific DNA binding"/>
    <property type="evidence" value="ECO:0007669"/>
    <property type="project" value="InterPro"/>
</dbReference>
<dbReference type="InterPro" id="IPR013087">
    <property type="entry name" value="Znf_C2H2_type"/>
</dbReference>
<evidence type="ECO:0000256" key="6">
    <source>
        <dbReference type="ARBA" id="ARBA00023242"/>
    </source>
</evidence>
<comment type="subcellular location">
    <subcellularLocation>
        <location evidence="1">Nucleus</location>
    </subcellularLocation>
</comment>
<dbReference type="CDD" id="cd12148">
    <property type="entry name" value="fungal_TF_MHR"/>
    <property type="match status" value="1"/>
</dbReference>
<evidence type="ECO:0000256" key="1">
    <source>
        <dbReference type="ARBA" id="ARBA00004123"/>
    </source>
</evidence>
<dbReference type="GO" id="GO:0000981">
    <property type="term" value="F:DNA-binding transcription factor activity, RNA polymerase II-specific"/>
    <property type="evidence" value="ECO:0007669"/>
    <property type="project" value="InterPro"/>
</dbReference>
<keyword evidence="6" id="KW-0539">Nucleus</keyword>
<evidence type="ECO:0000256" key="5">
    <source>
        <dbReference type="ARBA" id="ARBA00022833"/>
    </source>
</evidence>
<keyword evidence="3" id="KW-0677">Repeat</keyword>
<dbReference type="InterPro" id="IPR007219">
    <property type="entry name" value="XnlR_reg_dom"/>
</dbReference>
<keyword evidence="5" id="KW-0862">Zinc</keyword>
<keyword evidence="2" id="KW-0479">Metal-binding</keyword>
<evidence type="ECO:0000256" key="7">
    <source>
        <dbReference type="PROSITE-ProRule" id="PRU00042"/>
    </source>
</evidence>
<dbReference type="Proteomes" id="UP000310687">
    <property type="component" value="Unassembled WGS sequence"/>
</dbReference>
<evidence type="ECO:0000259" key="8">
    <source>
        <dbReference type="PROSITE" id="PS50157"/>
    </source>
</evidence>
<dbReference type="GO" id="GO:0000785">
    <property type="term" value="C:chromatin"/>
    <property type="evidence" value="ECO:0007669"/>
    <property type="project" value="TreeGrafter"/>
</dbReference>
<name>A0A4S8XDD7_AURPU</name>
<evidence type="ECO:0000256" key="3">
    <source>
        <dbReference type="ARBA" id="ARBA00022737"/>
    </source>
</evidence>
<dbReference type="AlphaFoldDB" id="A0A4S8XDD7"/>
<protein>
    <recommendedName>
        <fullName evidence="8">C2H2-type domain-containing protein</fullName>
    </recommendedName>
</protein>
<organism evidence="9 10">
    <name type="scientific">Aureobasidium pullulans</name>
    <name type="common">Black yeast</name>
    <name type="synonym">Pullularia pullulans</name>
    <dbReference type="NCBI Taxonomy" id="5580"/>
    <lineage>
        <taxon>Eukaryota</taxon>
        <taxon>Fungi</taxon>
        <taxon>Dikarya</taxon>
        <taxon>Ascomycota</taxon>
        <taxon>Pezizomycotina</taxon>
        <taxon>Dothideomycetes</taxon>
        <taxon>Dothideomycetidae</taxon>
        <taxon>Dothideales</taxon>
        <taxon>Saccotheciaceae</taxon>
        <taxon>Aureobasidium</taxon>
    </lineage>
</organism>
<dbReference type="GO" id="GO:0008270">
    <property type="term" value="F:zinc ion binding"/>
    <property type="evidence" value="ECO:0007669"/>
    <property type="project" value="UniProtKB-KW"/>
</dbReference>
<dbReference type="PANTHER" id="PTHR40626">
    <property type="entry name" value="MIP31509P"/>
    <property type="match status" value="1"/>
</dbReference>
<keyword evidence="4 7" id="KW-0863">Zinc-finger</keyword>
<accession>A0A4S8XDD7</accession>
<proteinExistence type="predicted"/>